<evidence type="ECO:0000313" key="19">
    <source>
        <dbReference type="EMBL" id="EDW32412.1"/>
    </source>
</evidence>
<evidence type="ECO:0000256" key="2">
    <source>
        <dbReference type="ARBA" id="ARBA00004477"/>
    </source>
</evidence>
<dbReference type="Proteomes" id="UP000008744">
    <property type="component" value="Unassembled WGS sequence"/>
</dbReference>
<evidence type="ECO:0000259" key="18">
    <source>
        <dbReference type="Pfam" id="PF22249"/>
    </source>
</evidence>
<protein>
    <recommendedName>
        <fullName evidence="14">FXNA-like protease</fullName>
    </recommendedName>
</protein>
<feature type="transmembrane region" description="Helical" evidence="15">
    <location>
        <begin position="1174"/>
        <end position="1192"/>
    </location>
</feature>
<feature type="domain" description="Endoplasmic reticulum metallopeptidase 1-like C-terminal" evidence="17">
    <location>
        <begin position="390"/>
        <end position="566"/>
    </location>
</feature>
<dbReference type="InterPro" id="IPR053973">
    <property type="entry name" value="ERMP1-like_C"/>
</dbReference>
<dbReference type="InterPro" id="IPR048024">
    <property type="entry name" value="Fxna-like_M28_dom"/>
</dbReference>
<feature type="transmembrane region" description="Helical" evidence="15">
    <location>
        <begin position="303"/>
        <end position="321"/>
    </location>
</feature>
<evidence type="ECO:0000256" key="11">
    <source>
        <dbReference type="ARBA" id="ARBA00023049"/>
    </source>
</evidence>
<dbReference type="PhylomeDB" id="B4GCD5"/>
<feature type="transmembrane region" description="Helical" evidence="15">
    <location>
        <begin position="360"/>
        <end position="378"/>
    </location>
</feature>
<feature type="domain" description="Endoplasmic reticulum metallopeptidase 1/1-A TM" evidence="18">
    <location>
        <begin position="164"/>
        <end position="373"/>
    </location>
</feature>
<feature type="transmembrane region" description="Helical" evidence="15">
    <location>
        <begin position="940"/>
        <end position="959"/>
    </location>
</feature>
<dbReference type="GO" id="GO:0008235">
    <property type="term" value="F:metalloexopeptidase activity"/>
    <property type="evidence" value="ECO:0007669"/>
    <property type="project" value="InterPro"/>
</dbReference>
<evidence type="ECO:0000256" key="10">
    <source>
        <dbReference type="ARBA" id="ARBA00022989"/>
    </source>
</evidence>
<keyword evidence="11" id="KW-0482">Metalloprotease</keyword>
<evidence type="ECO:0000256" key="15">
    <source>
        <dbReference type="SAM" id="Phobius"/>
    </source>
</evidence>
<name>B4GCD5_DROPE</name>
<feature type="domain" description="Endoplasmic reticulum metallopeptidase 1-like C-terminal" evidence="17">
    <location>
        <begin position="1204"/>
        <end position="1427"/>
    </location>
</feature>
<keyword evidence="7" id="KW-0378">Hydrolase</keyword>
<keyword evidence="9" id="KW-0862">Zinc</keyword>
<keyword evidence="8" id="KW-0256">Endoplasmic reticulum</keyword>
<dbReference type="OMA" id="WSFDQTP"/>
<evidence type="ECO:0000256" key="6">
    <source>
        <dbReference type="ARBA" id="ARBA00022723"/>
    </source>
</evidence>
<evidence type="ECO:0000259" key="16">
    <source>
        <dbReference type="Pfam" id="PF04389"/>
    </source>
</evidence>
<evidence type="ECO:0000256" key="13">
    <source>
        <dbReference type="ARBA" id="ARBA00023180"/>
    </source>
</evidence>
<evidence type="ECO:0000313" key="20">
    <source>
        <dbReference type="Proteomes" id="UP000008744"/>
    </source>
</evidence>
<feature type="transmembrane region" description="Helical" evidence="15">
    <location>
        <begin position="126"/>
        <end position="148"/>
    </location>
</feature>
<comment type="subcellular location">
    <subcellularLocation>
        <location evidence="2">Endoplasmic reticulum membrane</location>
        <topology evidence="2">Multi-pass membrane protein</topology>
    </subcellularLocation>
</comment>
<dbReference type="OrthoDB" id="76293at2759"/>
<dbReference type="eggNOG" id="KOG2194">
    <property type="taxonomic scope" value="Eukaryota"/>
</dbReference>
<feature type="transmembrane region" description="Helical" evidence="15">
    <location>
        <begin position="1077"/>
        <end position="1096"/>
    </location>
</feature>
<evidence type="ECO:0000256" key="9">
    <source>
        <dbReference type="ARBA" id="ARBA00022833"/>
    </source>
</evidence>
<dbReference type="Pfam" id="PF04389">
    <property type="entry name" value="Peptidase_M28"/>
    <property type="match status" value="2"/>
</dbReference>
<dbReference type="EMBL" id="CH479181">
    <property type="protein sequence ID" value="EDW32412.1"/>
    <property type="molecule type" value="Genomic_DNA"/>
</dbReference>
<dbReference type="InterPro" id="IPR045175">
    <property type="entry name" value="M28_fam"/>
</dbReference>
<feature type="transmembrane region" description="Helical" evidence="15">
    <location>
        <begin position="263"/>
        <end position="282"/>
    </location>
</feature>
<comment type="similarity">
    <text evidence="3">Belongs to the peptidase M28 family.</text>
</comment>
<dbReference type="PANTHER" id="PTHR12147:SF22">
    <property type="entry name" value="ENDOPLASMIC RETICULUM METALLOPEPTIDASE 1"/>
    <property type="match status" value="1"/>
</dbReference>
<keyword evidence="13" id="KW-0325">Glycoprotein</keyword>
<reference evidence="19 20" key="1">
    <citation type="journal article" date="2007" name="Nature">
        <title>Evolution of genes and genomes on the Drosophila phylogeny.</title>
        <authorList>
            <consortium name="Drosophila 12 Genomes Consortium"/>
            <person name="Clark A.G."/>
            <person name="Eisen M.B."/>
            <person name="Smith D.R."/>
            <person name="Bergman C.M."/>
            <person name="Oliver B."/>
            <person name="Markow T.A."/>
            <person name="Kaufman T.C."/>
            <person name="Kellis M."/>
            <person name="Gelbart W."/>
            <person name="Iyer V.N."/>
            <person name="Pollard D.A."/>
            <person name="Sackton T.B."/>
            <person name="Larracuente A.M."/>
            <person name="Singh N.D."/>
            <person name="Abad J.P."/>
            <person name="Abt D.N."/>
            <person name="Adryan B."/>
            <person name="Aguade M."/>
            <person name="Akashi H."/>
            <person name="Anderson W.W."/>
            <person name="Aquadro C.F."/>
            <person name="Ardell D.H."/>
            <person name="Arguello R."/>
            <person name="Artieri C.G."/>
            <person name="Barbash D.A."/>
            <person name="Barker D."/>
            <person name="Barsanti P."/>
            <person name="Batterham P."/>
            <person name="Batzoglou S."/>
            <person name="Begun D."/>
            <person name="Bhutkar A."/>
            <person name="Blanco E."/>
            <person name="Bosak S.A."/>
            <person name="Bradley R.K."/>
            <person name="Brand A.D."/>
            <person name="Brent M.R."/>
            <person name="Brooks A.N."/>
            <person name="Brown R.H."/>
            <person name="Butlin R.K."/>
            <person name="Caggese C."/>
            <person name="Calvi B.R."/>
            <person name="Bernardo de Carvalho A."/>
            <person name="Caspi A."/>
            <person name="Castrezana S."/>
            <person name="Celniker S.E."/>
            <person name="Chang J.L."/>
            <person name="Chapple C."/>
            <person name="Chatterji S."/>
            <person name="Chinwalla A."/>
            <person name="Civetta A."/>
            <person name="Clifton S.W."/>
            <person name="Comeron J.M."/>
            <person name="Costello J.C."/>
            <person name="Coyne J.A."/>
            <person name="Daub J."/>
            <person name="David R.G."/>
            <person name="Delcher A.L."/>
            <person name="Delehaunty K."/>
            <person name="Do C.B."/>
            <person name="Ebling H."/>
            <person name="Edwards K."/>
            <person name="Eickbush T."/>
            <person name="Evans J.D."/>
            <person name="Filipski A."/>
            <person name="Findeiss S."/>
            <person name="Freyhult E."/>
            <person name="Fulton L."/>
            <person name="Fulton R."/>
            <person name="Garcia A.C."/>
            <person name="Gardiner A."/>
            <person name="Garfield D.A."/>
            <person name="Garvin B.E."/>
            <person name="Gibson G."/>
            <person name="Gilbert D."/>
            <person name="Gnerre S."/>
            <person name="Godfrey J."/>
            <person name="Good R."/>
            <person name="Gotea V."/>
            <person name="Gravely B."/>
            <person name="Greenberg A.J."/>
            <person name="Griffiths-Jones S."/>
            <person name="Gross S."/>
            <person name="Guigo R."/>
            <person name="Gustafson E.A."/>
            <person name="Haerty W."/>
            <person name="Hahn M.W."/>
            <person name="Halligan D.L."/>
            <person name="Halpern A.L."/>
            <person name="Halter G.M."/>
            <person name="Han M.V."/>
            <person name="Heger A."/>
            <person name="Hillier L."/>
            <person name="Hinrichs A.S."/>
            <person name="Holmes I."/>
            <person name="Hoskins R.A."/>
            <person name="Hubisz M.J."/>
            <person name="Hultmark D."/>
            <person name="Huntley M.A."/>
            <person name="Jaffe D.B."/>
            <person name="Jagadeeshan S."/>
            <person name="Jeck W.R."/>
            <person name="Johnson J."/>
            <person name="Jones C.D."/>
            <person name="Jordan W.C."/>
            <person name="Karpen G.H."/>
            <person name="Kataoka E."/>
            <person name="Keightley P.D."/>
            <person name="Kheradpour P."/>
            <person name="Kirkness E.F."/>
            <person name="Koerich L.B."/>
            <person name="Kristiansen K."/>
            <person name="Kudrna D."/>
            <person name="Kulathinal R.J."/>
            <person name="Kumar S."/>
            <person name="Kwok R."/>
            <person name="Lander E."/>
            <person name="Langley C.H."/>
            <person name="Lapoint R."/>
            <person name="Lazzaro B.P."/>
            <person name="Lee S.J."/>
            <person name="Levesque L."/>
            <person name="Li R."/>
            <person name="Lin C.F."/>
            <person name="Lin M.F."/>
            <person name="Lindblad-Toh K."/>
            <person name="Llopart A."/>
            <person name="Long M."/>
            <person name="Low L."/>
            <person name="Lozovsky E."/>
            <person name="Lu J."/>
            <person name="Luo M."/>
            <person name="Machado C.A."/>
            <person name="Makalowski W."/>
            <person name="Marzo M."/>
            <person name="Matsuda M."/>
            <person name="Matzkin L."/>
            <person name="McAllister B."/>
            <person name="McBride C.S."/>
            <person name="McKernan B."/>
            <person name="McKernan K."/>
            <person name="Mendez-Lago M."/>
            <person name="Minx P."/>
            <person name="Mollenhauer M.U."/>
            <person name="Montooth K."/>
            <person name="Mount S.M."/>
            <person name="Mu X."/>
            <person name="Myers E."/>
            <person name="Negre B."/>
            <person name="Newfeld S."/>
            <person name="Nielsen R."/>
            <person name="Noor M.A."/>
            <person name="O'Grady P."/>
            <person name="Pachter L."/>
            <person name="Papaceit M."/>
            <person name="Parisi M.J."/>
            <person name="Parisi M."/>
            <person name="Parts L."/>
            <person name="Pedersen J.S."/>
            <person name="Pesole G."/>
            <person name="Phillippy A.M."/>
            <person name="Ponting C.P."/>
            <person name="Pop M."/>
            <person name="Porcelli D."/>
            <person name="Powell J.R."/>
            <person name="Prohaska S."/>
            <person name="Pruitt K."/>
            <person name="Puig M."/>
            <person name="Quesneville H."/>
            <person name="Ram K.R."/>
            <person name="Rand D."/>
            <person name="Rasmussen M.D."/>
            <person name="Reed L.K."/>
            <person name="Reenan R."/>
            <person name="Reily A."/>
            <person name="Remington K.A."/>
            <person name="Rieger T.T."/>
            <person name="Ritchie M.G."/>
            <person name="Robin C."/>
            <person name="Rogers Y.H."/>
            <person name="Rohde C."/>
            <person name="Rozas J."/>
            <person name="Rubenfield M.J."/>
            <person name="Ruiz A."/>
            <person name="Russo S."/>
            <person name="Salzberg S.L."/>
            <person name="Sanchez-Gracia A."/>
            <person name="Saranga D.J."/>
            <person name="Sato H."/>
            <person name="Schaeffer S.W."/>
            <person name="Schatz M.C."/>
            <person name="Schlenke T."/>
            <person name="Schwartz R."/>
            <person name="Segarra C."/>
            <person name="Singh R.S."/>
            <person name="Sirot L."/>
            <person name="Sirota M."/>
            <person name="Sisneros N.B."/>
            <person name="Smith C.D."/>
            <person name="Smith T.F."/>
            <person name="Spieth J."/>
            <person name="Stage D.E."/>
            <person name="Stark A."/>
            <person name="Stephan W."/>
            <person name="Strausberg R.L."/>
            <person name="Strempel S."/>
            <person name="Sturgill D."/>
            <person name="Sutton G."/>
            <person name="Sutton G.G."/>
            <person name="Tao W."/>
            <person name="Teichmann S."/>
            <person name="Tobari Y.N."/>
            <person name="Tomimura Y."/>
            <person name="Tsolas J.M."/>
            <person name="Valente V.L."/>
            <person name="Venter E."/>
            <person name="Venter J.C."/>
            <person name="Vicario S."/>
            <person name="Vieira F.G."/>
            <person name="Vilella A.J."/>
            <person name="Villasante A."/>
            <person name="Walenz B."/>
            <person name="Wang J."/>
            <person name="Wasserman M."/>
            <person name="Watts T."/>
            <person name="Wilson D."/>
            <person name="Wilson R.K."/>
            <person name="Wing R.A."/>
            <person name="Wolfner M.F."/>
            <person name="Wong A."/>
            <person name="Wong G.K."/>
            <person name="Wu C.I."/>
            <person name="Wu G."/>
            <person name="Yamamoto D."/>
            <person name="Yang H.P."/>
            <person name="Yang S.P."/>
            <person name="Yorke J.A."/>
            <person name="Yoshida K."/>
            <person name="Zdobnov E."/>
            <person name="Zhang P."/>
            <person name="Zhang Y."/>
            <person name="Zimin A.V."/>
            <person name="Baldwin J."/>
            <person name="Abdouelleil A."/>
            <person name="Abdulkadir J."/>
            <person name="Abebe A."/>
            <person name="Abera B."/>
            <person name="Abreu J."/>
            <person name="Acer S.C."/>
            <person name="Aftuck L."/>
            <person name="Alexander A."/>
            <person name="An P."/>
            <person name="Anderson E."/>
            <person name="Anderson S."/>
            <person name="Arachi H."/>
            <person name="Azer M."/>
            <person name="Bachantsang P."/>
            <person name="Barry A."/>
            <person name="Bayul T."/>
            <person name="Berlin A."/>
            <person name="Bessette D."/>
            <person name="Bloom T."/>
            <person name="Blye J."/>
            <person name="Boguslavskiy L."/>
            <person name="Bonnet C."/>
            <person name="Boukhgalter B."/>
            <person name="Bourzgui I."/>
            <person name="Brown A."/>
            <person name="Cahill P."/>
            <person name="Channer S."/>
            <person name="Cheshatsang Y."/>
            <person name="Chuda L."/>
            <person name="Citroen M."/>
            <person name="Collymore A."/>
            <person name="Cooke P."/>
            <person name="Costello M."/>
            <person name="D'Aco K."/>
            <person name="Daza R."/>
            <person name="De Haan G."/>
            <person name="DeGray S."/>
            <person name="DeMaso C."/>
            <person name="Dhargay N."/>
            <person name="Dooley K."/>
            <person name="Dooley E."/>
            <person name="Doricent M."/>
            <person name="Dorje P."/>
            <person name="Dorjee K."/>
            <person name="Dupes A."/>
            <person name="Elong R."/>
            <person name="Falk J."/>
            <person name="Farina A."/>
            <person name="Faro S."/>
            <person name="Ferguson D."/>
            <person name="Fisher S."/>
            <person name="Foley C.D."/>
            <person name="Franke A."/>
            <person name="Friedrich D."/>
            <person name="Gadbois L."/>
            <person name="Gearin G."/>
            <person name="Gearin C.R."/>
            <person name="Giannoukos G."/>
            <person name="Goode T."/>
            <person name="Graham J."/>
            <person name="Grandbois E."/>
            <person name="Grewal S."/>
            <person name="Gyaltsen K."/>
            <person name="Hafez N."/>
            <person name="Hagos B."/>
            <person name="Hall J."/>
            <person name="Henson C."/>
            <person name="Hollinger A."/>
            <person name="Honan T."/>
            <person name="Huard M.D."/>
            <person name="Hughes L."/>
            <person name="Hurhula B."/>
            <person name="Husby M.E."/>
            <person name="Kamat A."/>
            <person name="Kanga B."/>
            <person name="Kashin S."/>
            <person name="Khazanovich D."/>
            <person name="Kisner P."/>
            <person name="Lance K."/>
            <person name="Lara M."/>
            <person name="Lee W."/>
            <person name="Lennon N."/>
            <person name="Letendre F."/>
            <person name="LeVine R."/>
            <person name="Lipovsky A."/>
            <person name="Liu X."/>
            <person name="Liu J."/>
            <person name="Liu S."/>
            <person name="Lokyitsang T."/>
            <person name="Lokyitsang Y."/>
            <person name="Lubonja R."/>
            <person name="Lui A."/>
            <person name="MacDonald P."/>
            <person name="Magnisalis V."/>
            <person name="Maru K."/>
            <person name="Matthews C."/>
            <person name="McCusker W."/>
            <person name="McDonough S."/>
            <person name="Mehta T."/>
            <person name="Meldrim J."/>
            <person name="Meneus L."/>
            <person name="Mihai O."/>
            <person name="Mihalev A."/>
            <person name="Mihova T."/>
            <person name="Mittelman R."/>
            <person name="Mlenga V."/>
            <person name="Montmayeur A."/>
            <person name="Mulrain L."/>
            <person name="Navidi A."/>
            <person name="Naylor J."/>
            <person name="Negash T."/>
            <person name="Nguyen T."/>
            <person name="Nguyen N."/>
            <person name="Nicol R."/>
            <person name="Norbu C."/>
            <person name="Norbu N."/>
            <person name="Novod N."/>
            <person name="O'Neill B."/>
            <person name="Osman S."/>
            <person name="Markiewicz E."/>
            <person name="Oyono O.L."/>
            <person name="Patti C."/>
            <person name="Phunkhang P."/>
            <person name="Pierre F."/>
            <person name="Priest M."/>
            <person name="Raghuraman S."/>
            <person name="Rege F."/>
            <person name="Reyes R."/>
            <person name="Rise C."/>
            <person name="Rogov P."/>
            <person name="Ross K."/>
            <person name="Ryan E."/>
            <person name="Settipalli S."/>
            <person name="Shea T."/>
            <person name="Sherpa N."/>
            <person name="Shi L."/>
            <person name="Shih D."/>
            <person name="Sparrow T."/>
            <person name="Spaulding J."/>
            <person name="Stalker J."/>
            <person name="Stange-Thomann N."/>
            <person name="Stavropoulos S."/>
            <person name="Stone C."/>
            <person name="Strader C."/>
            <person name="Tesfaye S."/>
            <person name="Thomson T."/>
            <person name="Thoulutsang Y."/>
            <person name="Thoulutsang D."/>
            <person name="Topham K."/>
            <person name="Topping I."/>
            <person name="Tsamla T."/>
            <person name="Vassiliev H."/>
            <person name="Vo A."/>
            <person name="Wangchuk T."/>
            <person name="Wangdi T."/>
            <person name="Weiand M."/>
            <person name="Wilkinson J."/>
            <person name="Wilson A."/>
            <person name="Yadav S."/>
            <person name="Young G."/>
            <person name="Yu Q."/>
            <person name="Zembek L."/>
            <person name="Zhong D."/>
            <person name="Zimmer A."/>
            <person name="Zwirko Z."/>
            <person name="Jaffe D.B."/>
            <person name="Alvarez P."/>
            <person name="Brockman W."/>
            <person name="Butler J."/>
            <person name="Chin C."/>
            <person name="Gnerre S."/>
            <person name="Grabherr M."/>
            <person name="Kleber M."/>
            <person name="Mauceli E."/>
            <person name="MacCallum I."/>
        </authorList>
    </citation>
    <scope>NUCLEOTIDE SEQUENCE [LARGE SCALE GENOMIC DNA]</scope>
    <source>
        <strain evidence="20">MSH-3 / Tucson 14011-0111.49</strain>
    </source>
</reference>
<feature type="transmembrane region" description="Helical" evidence="15">
    <location>
        <begin position="333"/>
        <end position="353"/>
    </location>
</feature>
<feature type="transmembrane region" description="Helical" evidence="15">
    <location>
        <begin position="1050"/>
        <end position="1071"/>
    </location>
</feature>
<feature type="transmembrane region" description="Helical" evidence="15">
    <location>
        <begin position="588"/>
        <end position="613"/>
    </location>
</feature>
<dbReference type="HOGENOM" id="CLU_252592_0_0_1"/>
<evidence type="ECO:0000256" key="1">
    <source>
        <dbReference type="ARBA" id="ARBA00001947"/>
    </source>
</evidence>
<accession>B4GCD5</accession>
<gene>
    <name evidence="19" type="primary">Dper\GL11620</name>
    <name evidence="19" type="ORF">Dper_GL11620</name>
</gene>
<evidence type="ECO:0000256" key="5">
    <source>
        <dbReference type="ARBA" id="ARBA00022692"/>
    </source>
</evidence>
<keyword evidence="6" id="KW-0479">Metal-binding</keyword>
<keyword evidence="5 15" id="KW-0812">Transmembrane</keyword>
<dbReference type="Pfam" id="PF22248">
    <property type="entry name" value="ERMP1_C"/>
    <property type="match status" value="2"/>
</dbReference>
<feature type="domain" description="Peptidase M28" evidence="16">
    <location>
        <begin position="8"/>
        <end position="86"/>
    </location>
</feature>
<feature type="transmembrane region" description="Helical" evidence="15">
    <location>
        <begin position="198"/>
        <end position="224"/>
    </location>
</feature>
<evidence type="ECO:0000256" key="8">
    <source>
        <dbReference type="ARBA" id="ARBA00022824"/>
    </source>
</evidence>
<keyword evidence="20" id="KW-1185">Reference proteome</keyword>
<dbReference type="CDD" id="cd03875">
    <property type="entry name" value="M28_Fxna_like"/>
    <property type="match status" value="1"/>
</dbReference>
<keyword evidence="10 15" id="KW-1133">Transmembrane helix</keyword>
<dbReference type="PANTHER" id="PTHR12147">
    <property type="entry name" value="METALLOPEPTIDASE M28 FAMILY MEMBER"/>
    <property type="match status" value="1"/>
</dbReference>
<organism evidence="20">
    <name type="scientific">Drosophila persimilis</name>
    <name type="common">Fruit fly</name>
    <dbReference type="NCBI Taxonomy" id="7234"/>
    <lineage>
        <taxon>Eukaryota</taxon>
        <taxon>Metazoa</taxon>
        <taxon>Ecdysozoa</taxon>
        <taxon>Arthropoda</taxon>
        <taxon>Hexapoda</taxon>
        <taxon>Insecta</taxon>
        <taxon>Pterygota</taxon>
        <taxon>Neoptera</taxon>
        <taxon>Endopterygota</taxon>
        <taxon>Diptera</taxon>
        <taxon>Brachycera</taxon>
        <taxon>Muscomorpha</taxon>
        <taxon>Ephydroidea</taxon>
        <taxon>Drosophilidae</taxon>
        <taxon>Drosophila</taxon>
        <taxon>Sophophora</taxon>
    </lineage>
</organism>
<evidence type="ECO:0000256" key="14">
    <source>
        <dbReference type="ARBA" id="ARBA00078796"/>
    </source>
</evidence>
<comment type="cofactor">
    <cofactor evidence="1">
        <name>Zn(2+)</name>
        <dbReference type="ChEBI" id="CHEBI:29105"/>
    </cofactor>
</comment>
<dbReference type="InterPro" id="IPR007484">
    <property type="entry name" value="Peptidase_M28"/>
</dbReference>
<feature type="transmembrane region" description="Helical" evidence="15">
    <location>
        <begin position="1012"/>
        <end position="1038"/>
    </location>
</feature>
<dbReference type="InterPro" id="IPR053974">
    <property type="entry name" value="ERMP1_1-A_TM"/>
</dbReference>
<evidence type="ECO:0000259" key="17">
    <source>
        <dbReference type="Pfam" id="PF22248"/>
    </source>
</evidence>
<dbReference type="GO" id="GO:0046872">
    <property type="term" value="F:metal ion binding"/>
    <property type="evidence" value="ECO:0007669"/>
    <property type="project" value="UniProtKB-KW"/>
</dbReference>
<feature type="transmembrane region" description="Helical" evidence="15">
    <location>
        <begin position="236"/>
        <end position="257"/>
    </location>
</feature>
<feature type="transmembrane region" description="Helical" evidence="15">
    <location>
        <begin position="971"/>
        <end position="1000"/>
    </location>
</feature>
<evidence type="ECO:0000256" key="3">
    <source>
        <dbReference type="ARBA" id="ARBA00010918"/>
    </source>
</evidence>
<dbReference type="FunFam" id="3.40.630.10:FF:000008">
    <property type="entry name" value="Endoplasmic reticulum metallopeptidase 1"/>
    <property type="match status" value="1"/>
</dbReference>
<feature type="transmembrane region" description="Helical" evidence="15">
    <location>
        <begin position="1146"/>
        <end position="1167"/>
    </location>
</feature>
<dbReference type="GO" id="GO:0005789">
    <property type="term" value="C:endoplasmic reticulum membrane"/>
    <property type="evidence" value="ECO:0007669"/>
    <property type="project" value="UniProtKB-SubCell"/>
</dbReference>
<feature type="transmembrane region" description="Helical" evidence="15">
    <location>
        <begin position="1117"/>
        <end position="1140"/>
    </location>
</feature>
<dbReference type="Pfam" id="PF22249">
    <property type="entry name" value="ERMP1-TM"/>
    <property type="match status" value="1"/>
</dbReference>
<keyword evidence="12 15" id="KW-0472">Membrane</keyword>
<feature type="transmembrane region" description="Helical" evidence="15">
    <location>
        <begin position="160"/>
        <end position="186"/>
    </location>
</feature>
<evidence type="ECO:0000256" key="4">
    <source>
        <dbReference type="ARBA" id="ARBA00022670"/>
    </source>
</evidence>
<keyword evidence="4" id="KW-0645">Protease</keyword>
<evidence type="ECO:0000256" key="12">
    <source>
        <dbReference type="ARBA" id="ARBA00023136"/>
    </source>
</evidence>
<evidence type="ECO:0000256" key="7">
    <source>
        <dbReference type="ARBA" id="ARBA00022801"/>
    </source>
</evidence>
<dbReference type="SUPFAM" id="SSF53187">
    <property type="entry name" value="Zn-dependent exopeptidases"/>
    <property type="match status" value="2"/>
</dbReference>
<proteinExistence type="inferred from homology"/>
<sequence>MGDKDKLYYKESAKHPFGTTMGEEIFQTGLLPSDTDFGIFNTYGNLVGFDLAQCINGFVYHTKYDELDVIPQGALQNTGDNILNLVRALSNAPELYDTEAFTSGHAIFFDFLGLFFISYSSSNGEYLNYGVAGAAIILIFVSLWRIAAVSNVSQEDVRQWAILVLVIQVIAFVLGLALPIVVAYALDLYGKSLSYYSSPLLVVGLFVCPSLVGLSLPSTIYYTLYRNSKVSFAHYIQLALHGHAVVLAVLGVALTYYGLRSAYVITWTLIFYVIPLAINLLTTLHDRGYAWTTILKLFQIFPFLYNSYLFYTFVVVLTPMMGRYGMATNPDLIVSALTALGTILSMGFLILLVNMFRRPSIVFVILLAVSALSIFAATSTDIGFPYRPKTNVERINYLQVRRVFYEYDGTVSWEDSGYAFNFQDRRGPTPLEESGMPLEGLVSLESDCTERMMCGVPLYDQHWVKSRLNTMWLPREQPIETPAMPTLKLLSKTVQADGITVRFVFEVTGPDHTSLFIQPFEDVTISNWSFLQSYLQTTSTYPPPFHIYFSYGIDSSPLNFFIDIMILDERVESASPKNVKKQEKDSKIPWYMASGFLLIWLLLFFAVVMPLFYRLPADLTIEDISKGGFIAERAQANLYDFANIGTKVVGSDGNENKTVKFLLKELALIEDQLLDDYFDIEIDVQIASGSYIKWELVNMYQAVQNIVVKLTPKNCTSENYLLVNSHFDSQPTSPSAGDAGHMVVTILEVLRVIATTKQTFEHPIIFLINGSEENSLQASHGFISQHKWAPFCKVVINLDAAGSGGREILFQTGPNNPWLVDYYKQNAKHPFSTTMAEEIFQTGLIPSDTDFGIFRTYGNLIGLDIGQCFNGYVYHTRYDRVDVIPRASLQNTGDNVLALVRAFSNATELHDTTANPSGNTIFFDVLGLYFISYSESNGIIFNYAVAGTTIVLIFVSLLRTASSSNVSAGHVVGWFILIIVLQVIALLLGLGLPVVVAYLFDMYGLSLTYYSTPALLIGLYVCPTLIGFSLPSFVFLKLQRDEKISFAKQLQLVLHGHATILAILGIGLTLYGLRTTYVVTWTLLFYVIPLAINLLTTLHDRGFAWTAVLKVVQVIPFLYNSYLFYTFIVVLTPMMGRFGLSTNPDLIVSALTALGTIFSLGFLVLLVHMSRRSSLIFLGLLAVTALTVYIASSTQIGFPYRPKTNVQRVPYLQVRRVFYEYDGTVSKDESGYLFNFQDRRGAAPLKGTKVNLTGLVSMASDCEKHMLCGVPLYDHRWVESRENGMWLPREQPVETPSVPVLEMLSKTVLPNNKTVRFEFNLTCPDHTSLFIQPYEDVTVSNWSFLLSYTVQYTPPYHIYFSYGIDNAPLNFFMELTKSDGDFDVPLFQLGISAQYMHTEGDDLSRKFAASFPSYAAIVQWPAIYQRYIY</sequence>
<dbReference type="GO" id="GO:0006508">
    <property type="term" value="P:proteolysis"/>
    <property type="evidence" value="ECO:0007669"/>
    <property type="project" value="UniProtKB-KW"/>
</dbReference>
<feature type="domain" description="Peptidase M28" evidence="16">
    <location>
        <begin position="705"/>
        <end position="900"/>
    </location>
</feature>
<dbReference type="Gene3D" id="3.40.630.10">
    <property type="entry name" value="Zn peptidases"/>
    <property type="match status" value="2"/>
</dbReference>